<dbReference type="AlphaFoldDB" id="A0AAD5T494"/>
<evidence type="ECO:0000313" key="2">
    <source>
        <dbReference type="Proteomes" id="UP001211907"/>
    </source>
</evidence>
<keyword evidence="2" id="KW-1185">Reference proteome</keyword>
<protein>
    <submittedName>
        <fullName evidence="1">Uncharacterized protein</fullName>
    </submittedName>
</protein>
<gene>
    <name evidence="1" type="ORF">HK100_009210</name>
</gene>
<sequence>MAVEKIEYLLLSATAQIDAHMRSENQYVAIILVHLTESSFHSFKYQPIFLHDWRYAYVDAFATKFDIVEAKTVSTPNVRNWFCMGLGIDNLSQDSILGEAFSLSFDHALRSFSETLSIKWINIDSRSLKITKNVYDSRGEKRFENLKPLLSTDIQDAILFRFVDGFPSSILKSIISYACKTVQGGSDSSLLDLIYDAMGCLVESFFADCLHLMLSGGTFERLMDDTSPNNLEILKAALHSIAIRNSELFSIERRMQFPVEISHLIPQLPFYDALEAHVTYLKKSNDDSTIPAVAVSGPFSKLITIINSSKTLLRYGKEDAIRRALIPNLGKHIEQATLDTAADLITQILSESDETIINILQVCTGDFFKDLIPAFDIINALSKITQSTLNLDNIVSSKKKTIWSISIILAYSLRDALHDLRNVEEIEIWSAAAKKIKQIFDISGFNFNPDEKGMRQILNQLVIAQIVAFNISDEEKRVRALKSFPLHVSTMDSYVSSISKYLEGTEMENVLEEIVPFMLANSPKNELEQNLRFFLSLFRSPYRTTLNKSWWRIMLKKCMENPETCKLLDLEFPARGDFVPTILLSTNLLQEEYDIAPTLINFNYDMLQNVFFVLHSTFSEQHIHSLSNQFFRCDQSKFGQLEQMAIGVSILQKAASGDEAVFASKSWPKSTISAIQHIMTQWKNLKPHIFLFFIQLFSDKAIVRLFASNDTEEFIKCFGFKQYLEILPKPHQEAQPETLEFTVPSCMFDAEEKEFTTKFNLAEFRAAIIDQNIIEYVSELSVNKNEAERLRCRMQLVLVLYHDFFKKNLVCNSVANELTKAGSVLTSELCITDRELILFRFLANGKPSIHYQAKAVEMLSDLRNNEMLNLMVTALAVTVGMPPESTHLYDRIFHPETLKNYFCPGSSYERKNYDCGFITTADDKLQAANPPIMNHHLSYRLALNAISWVSLNWALILLPEADLKSLKEAHFLNYVDQEENDVDQRRGENPVGKYIARRAAVFKNLLEINLLNSVNRMEGPLYLTECLMRLWSLKRNGAPGLQGRILLGAGIQKVVEFELFLQQHVFSWVESNYLGQKDKYCKAVERNGLIQKIQAVKCSVLFTAD</sequence>
<name>A0AAD5T494_9FUNG</name>
<comment type="caution">
    <text evidence="1">The sequence shown here is derived from an EMBL/GenBank/DDBJ whole genome shotgun (WGS) entry which is preliminary data.</text>
</comment>
<evidence type="ECO:0000313" key="1">
    <source>
        <dbReference type="EMBL" id="KAJ3128356.1"/>
    </source>
</evidence>
<dbReference type="EMBL" id="JADGJH010000468">
    <property type="protein sequence ID" value="KAJ3128356.1"/>
    <property type="molecule type" value="Genomic_DNA"/>
</dbReference>
<accession>A0AAD5T494</accession>
<dbReference type="Proteomes" id="UP001211907">
    <property type="component" value="Unassembled WGS sequence"/>
</dbReference>
<proteinExistence type="predicted"/>
<reference evidence="1" key="1">
    <citation type="submission" date="2020-05" db="EMBL/GenBank/DDBJ databases">
        <title>Phylogenomic resolution of chytrid fungi.</title>
        <authorList>
            <person name="Stajich J.E."/>
            <person name="Amses K."/>
            <person name="Simmons R."/>
            <person name="Seto K."/>
            <person name="Myers J."/>
            <person name="Bonds A."/>
            <person name="Quandt C.A."/>
            <person name="Barry K."/>
            <person name="Liu P."/>
            <person name="Grigoriev I."/>
            <person name="Longcore J.E."/>
            <person name="James T.Y."/>
        </authorList>
    </citation>
    <scope>NUCLEOTIDE SEQUENCE</scope>
    <source>
        <strain evidence="1">JEL0513</strain>
    </source>
</reference>
<organism evidence="1 2">
    <name type="scientific">Physocladia obscura</name>
    <dbReference type="NCBI Taxonomy" id="109957"/>
    <lineage>
        <taxon>Eukaryota</taxon>
        <taxon>Fungi</taxon>
        <taxon>Fungi incertae sedis</taxon>
        <taxon>Chytridiomycota</taxon>
        <taxon>Chytridiomycota incertae sedis</taxon>
        <taxon>Chytridiomycetes</taxon>
        <taxon>Chytridiales</taxon>
        <taxon>Chytriomycetaceae</taxon>
        <taxon>Physocladia</taxon>
    </lineage>
</organism>